<comment type="caution">
    <text evidence="2">The sequence shown here is derived from an EMBL/GenBank/DDBJ whole genome shotgun (WGS) entry which is preliminary data.</text>
</comment>
<accession>A0ABS6JLV5</accession>
<evidence type="ECO:0000313" key="3">
    <source>
        <dbReference type="Proteomes" id="UP000784880"/>
    </source>
</evidence>
<name>A0ABS6JLV5_9BACI</name>
<protein>
    <submittedName>
        <fullName evidence="2">Amidohydrolase</fullName>
    </submittedName>
</protein>
<dbReference type="InterPro" id="IPR033932">
    <property type="entry name" value="YtcJ-like"/>
</dbReference>
<evidence type="ECO:0000313" key="2">
    <source>
        <dbReference type="EMBL" id="MBU9714659.1"/>
    </source>
</evidence>
<dbReference type="Pfam" id="PF07969">
    <property type="entry name" value="Amidohydro_3"/>
    <property type="match status" value="1"/>
</dbReference>
<dbReference type="RefSeq" id="WP_217069415.1">
    <property type="nucleotide sequence ID" value="NZ_JAHQCS010000183.1"/>
</dbReference>
<organism evidence="2 3">
    <name type="scientific">Evansella tamaricis</name>
    <dbReference type="NCBI Taxonomy" id="2069301"/>
    <lineage>
        <taxon>Bacteria</taxon>
        <taxon>Bacillati</taxon>
        <taxon>Bacillota</taxon>
        <taxon>Bacilli</taxon>
        <taxon>Bacillales</taxon>
        <taxon>Bacillaceae</taxon>
        <taxon>Evansella</taxon>
    </lineage>
</organism>
<dbReference type="InterPro" id="IPR013108">
    <property type="entry name" value="Amidohydro_3"/>
</dbReference>
<dbReference type="PANTHER" id="PTHR22642">
    <property type="entry name" value="IMIDAZOLONEPROPIONASE"/>
    <property type="match status" value="1"/>
</dbReference>
<evidence type="ECO:0000259" key="1">
    <source>
        <dbReference type="Pfam" id="PF07969"/>
    </source>
</evidence>
<reference evidence="2 3" key="1">
    <citation type="submission" date="2021-06" db="EMBL/GenBank/DDBJ databases">
        <title>Bacillus sp. RD4P76, an endophyte from a halophyte.</title>
        <authorList>
            <person name="Sun J.-Q."/>
        </authorList>
    </citation>
    <scope>NUCLEOTIDE SEQUENCE [LARGE SCALE GENOMIC DNA]</scope>
    <source>
        <strain evidence="2 3">CGMCC 1.15917</strain>
    </source>
</reference>
<proteinExistence type="predicted"/>
<dbReference type="Proteomes" id="UP000784880">
    <property type="component" value="Unassembled WGS sequence"/>
</dbReference>
<sequence>MGTLWFGGKIRTLYQEDEICEAVFVENGVIIDVGKENQLRTKYAGKITDFEDVMGAVMYPGFVDSHLHMIGHGEKLLRLDLSEVNSIEKLKHILLNTMEKLSPDDWLIGEGFNENLFPSKKIPDRFVLDEISQEQPIVLSRVCRHALVTNTMGLQLAGITEQTNEPPGGVIVKDEAGVPTGYLLDQAQELVKEVMPTKSLNYIKRAMEASLKDLYRHGFVGAHTEDLNYYGDPIGTLRTFYDVIDGKRNKFRANLLIHHEVTDQIMALDERDHSFIELGSVKIFADGALGGRTALLSEPYSDDKSTQGVAIHTPDELSEIVKGARELEMPVAIHVIGDLALEYALNAIEKYPVPDGKRDRLIHLQVTREDLIQRMKKLPLILDIQPRFVATDFPWVEERLGQERIPYSFAWRRLLQEGLLCAGGSDAPIEPVNPILGIHAAVTRRKPNDENHEGYIPTEKLSLFEALRLFTVGSAEAINKEAERGMIRKGYVADFTILSKDLFDLSPDEWLNVEVEKTIVDNSVMYDRKML</sequence>
<keyword evidence="3" id="KW-1185">Reference proteome</keyword>
<dbReference type="PANTHER" id="PTHR22642:SF2">
    <property type="entry name" value="PROTEIN LONG AFTER FAR-RED 3"/>
    <property type="match status" value="1"/>
</dbReference>
<dbReference type="CDD" id="cd01300">
    <property type="entry name" value="YtcJ_like"/>
    <property type="match status" value="1"/>
</dbReference>
<dbReference type="EMBL" id="JAHQCS010000183">
    <property type="protein sequence ID" value="MBU9714659.1"/>
    <property type="molecule type" value="Genomic_DNA"/>
</dbReference>
<feature type="domain" description="Amidohydrolase 3" evidence="1">
    <location>
        <begin position="52"/>
        <end position="526"/>
    </location>
</feature>
<gene>
    <name evidence="2" type="ORF">KS419_23215</name>
</gene>